<name>A0A9N9EQH7_9GLOM</name>
<feature type="non-terminal residue" evidence="1">
    <location>
        <position position="1"/>
    </location>
</feature>
<gene>
    <name evidence="1" type="ORF">RFULGI_LOCUS9841</name>
</gene>
<reference evidence="1" key="1">
    <citation type="submission" date="2021-06" db="EMBL/GenBank/DDBJ databases">
        <authorList>
            <person name="Kallberg Y."/>
            <person name="Tangrot J."/>
            <person name="Rosling A."/>
        </authorList>
    </citation>
    <scope>NUCLEOTIDE SEQUENCE</scope>
    <source>
        <strain evidence="1">IN212</strain>
    </source>
</reference>
<protein>
    <submittedName>
        <fullName evidence="1">4021_t:CDS:1</fullName>
    </submittedName>
</protein>
<accession>A0A9N9EQH7</accession>
<comment type="caution">
    <text evidence="1">The sequence shown here is derived from an EMBL/GenBank/DDBJ whole genome shotgun (WGS) entry which is preliminary data.</text>
</comment>
<keyword evidence="2" id="KW-1185">Reference proteome</keyword>
<sequence>EILDNKGIISMLQVEENKELIEQEDENEDEISDLLIAAAKAYDAIQTIIAIKNRKV</sequence>
<dbReference type="EMBL" id="CAJVPZ010018389">
    <property type="protein sequence ID" value="CAG8687497.1"/>
    <property type="molecule type" value="Genomic_DNA"/>
</dbReference>
<organism evidence="1 2">
    <name type="scientific">Racocetra fulgida</name>
    <dbReference type="NCBI Taxonomy" id="60492"/>
    <lineage>
        <taxon>Eukaryota</taxon>
        <taxon>Fungi</taxon>
        <taxon>Fungi incertae sedis</taxon>
        <taxon>Mucoromycota</taxon>
        <taxon>Glomeromycotina</taxon>
        <taxon>Glomeromycetes</taxon>
        <taxon>Diversisporales</taxon>
        <taxon>Gigasporaceae</taxon>
        <taxon>Racocetra</taxon>
    </lineage>
</organism>
<evidence type="ECO:0000313" key="2">
    <source>
        <dbReference type="Proteomes" id="UP000789396"/>
    </source>
</evidence>
<dbReference type="Proteomes" id="UP000789396">
    <property type="component" value="Unassembled WGS sequence"/>
</dbReference>
<proteinExistence type="predicted"/>
<dbReference type="AlphaFoldDB" id="A0A9N9EQH7"/>
<evidence type="ECO:0000313" key="1">
    <source>
        <dbReference type="EMBL" id="CAG8687497.1"/>
    </source>
</evidence>